<evidence type="ECO:0000259" key="4">
    <source>
        <dbReference type="PROSITE" id="PS51077"/>
    </source>
</evidence>
<dbReference type="PANTHER" id="PTHR30136:SF24">
    <property type="entry name" value="HTH-TYPE TRANSCRIPTIONAL REPRESSOR ALLR"/>
    <property type="match status" value="1"/>
</dbReference>
<reference evidence="6 7" key="1">
    <citation type="submission" date="2020-08" db="EMBL/GenBank/DDBJ databases">
        <title>A Genomic Blueprint of the Chicken Gut Microbiome.</title>
        <authorList>
            <person name="Gilroy R."/>
            <person name="Ravi A."/>
            <person name="Getino M."/>
            <person name="Pursley I."/>
            <person name="Horton D.L."/>
            <person name="Alikhan N.-F."/>
            <person name="Baker D."/>
            <person name="Gharbi K."/>
            <person name="Hall N."/>
            <person name="Watson M."/>
            <person name="Adriaenssens E.M."/>
            <person name="Foster-Nyarko E."/>
            <person name="Jarju S."/>
            <person name="Secka A."/>
            <person name="Antonio M."/>
            <person name="Oren A."/>
            <person name="Chaudhuri R."/>
            <person name="La Ragione R.M."/>
            <person name="Hildebrand F."/>
            <person name="Pallen M.J."/>
        </authorList>
    </citation>
    <scope>NUCLEOTIDE SEQUENCE [LARGE SCALE GENOMIC DNA]</scope>
    <source>
        <strain evidence="6 7">Sa4CUA7</strain>
    </source>
</reference>
<evidence type="ECO:0000256" key="3">
    <source>
        <dbReference type="ARBA" id="ARBA00023163"/>
    </source>
</evidence>
<feature type="domain" description="HTH iclR-type" evidence="4">
    <location>
        <begin position="10"/>
        <end position="71"/>
    </location>
</feature>
<dbReference type="SMART" id="SM00346">
    <property type="entry name" value="HTH_ICLR"/>
    <property type="match status" value="1"/>
</dbReference>
<dbReference type="Gene3D" id="1.10.10.10">
    <property type="entry name" value="Winged helix-like DNA-binding domain superfamily/Winged helix DNA-binding domain"/>
    <property type="match status" value="1"/>
</dbReference>
<keyword evidence="1" id="KW-0805">Transcription regulation</keyword>
<dbReference type="InterPro" id="IPR036388">
    <property type="entry name" value="WH-like_DNA-bd_sf"/>
</dbReference>
<evidence type="ECO:0000313" key="6">
    <source>
        <dbReference type="EMBL" id="MBD7957604.1"/>
    </source>
</evidence>
<dbReference type="SUPFAM" id="SSF46785">
    <property type="entry name" value="Winged helix' DNA-binding domain"/>
    <property type="match status" value="1"/>
</dbReference>
<dbReference type="PANTHER" id="PTHR30136">
    <property type="entry name" value="HELIX-TURN-HELIX TRANSCRIPTIONAL REGULATOR, ICLR FAMILY"/>
    <property type="match status" value="1"/>
</dbReference>
<evidence type="ECO:0000256" key="2">
    <source>
        <dbReference type="ARBA" id="ARBA00023125"/>
    </source>
</evidence>
<evidence type="ECO:0000256" key="1">
    <source>
        <dbReference type="ARBA" id="ARBA00023015"/>
    </source>
</evidence>
<dbReference type="InterPro" id="IPR029016">
    <property type="entry name" value="GAF-like_dom_sf"/>
</dbReference>
<proteinExistence type="predicted"/>
<dbReference type="InterPro" id="IPR050707">
    <property type="entry name" value="HTH_MetabolicPath_Reg"/>
</dbReference>
<dbReference type="RefSeq" id="WP_191718788.1">
    <property type="nucleotide sequence ID" value="NZ_JACSQP010000004.1"/>
</dbReference>
<dbReference type="Pfam" id="PF01614">
    <property type="entry name" value="IclR_C"/>
    <property type="match status" value="1"/>
</dbReference>
<dbReference type="SUPFAM" id="SSF55781">
    <property type="entry name" value="GAF domain-like"/>
    <property type="match status" value="1"/>
</dbReference>
<organism evidence="6 7">
    <name type="scientific">Microbacterium pullorum</name>
    <dbReference type="NCBI Taxonomy" id="2762236"/>
    <lineage>
        <taxon>Bacteria</taxon>
        <taxon>Bacillati</taxon>
        <taxon>Actinomycetota</taxon>
        <taxon>Actinomycetes</taxon>
        <taxon>Micrococcales</taxon>
        <taxon>Microbacteriaceae</taxon>
        <taxon>Microbacterium</taxon>
    </lineage>
</organism>
<dbReference type="EMBL" id="JACSQP010000004">
    <property type="protein sequence ID" value="MBD7957604.1"/>
    <property type="molecule type" value="Genomic_DNA"/>
</dbReference>
<dbReference type="InterPro" id="IPR005471">
    <property type="entry name" value="Tscrpt_reg_IclR_N"/>
</dbReference>
<sequence length="251" mass="26345">MTENIPTPGVQSVVRTLDLLETLAALGGEAGVGEIAAALSLPPPTVHRILRTLAARGYVMQLPSRRYSLGPGLIRLGEAATRRLSGWAKPALVALSAATQESANLAVLDGDMATYIAQSPSKHQMRMFTEVGRRVFPHATGVGKALLAQLPDADALALARRTGMPGFTDTTLRTEDDLLAELSRIRSRGYAVDEGEQEVGVRCFAVAVPGMALPAAVSVSGPEVRVTLESAPVVVQALHEAVATLQRAVPG</sequence>
<dbReference type="Pfam" id="PF09339">
    <property type="entry name" value="HTH_IclR"/>
    <property type="match status" value="1"/>
</dbReference>
<accession>A0ABR8S2M3</accession>
<dbReference type="PROSITE" id="PS51078">
    <property type="entry name" value="ICLR_ED"/>
    <property type="match status" value="1"/>
</dbReference>
<evidence type="ECO:0000313" key="7">
    <source>
        <dbReference type="Proteomes" id="UP000648352"/>
    </source>
</evidence>
<dbReference type="InterPro" id="IPR036390">
    <property type="entry name" value="WH_DNA-bd_sf"/>
</dbReference>
<gene>
    <name evidence="6" type="ORF">H9651_08130</name>
</gene>
<comment type="caution">
    <text evidence="6">The sequence shown here is derived from an EMBL/GenBank/DDBJ whole genome shotgun (WGS) entry which is preliminary data.</text>
</comment>
<keyword evidence="7" id="KW-1185">Reference proteome</keyword>
<dbReference type="InterPro" id="IPR014757">
    <property type="entry name" value="Tscrpt_reg_IclR_C"/>
</dbReference>
<protein>
    <submittedName>
        <fullName evidence="6">IclR family transcriptional regulator</fullName>
    </submittedName>
</protein>
<feature type="domain" description="IclR-ED" evidence="5">
    <location>
        <begin position="72"/>
        <end position="251"/>
    </location>
</feature>
<dbReference type="Gene3D" id="3.30.450.40">
    <property type="match status" value="1"/>
</dbReference>
<dbReference type="PROSITE" id="PS51077">
    <property type="entry name" value="HTH_ICLR"/>
    <property type="match status" value="1"/>
</dbReference>
<name>A0ABR8S2M3_9MICO</name>
<dbReference type="Proteomes" id="UP000648352">
    <property type="component" value="Unassembled WGS sequence"/>
</dbReference>
<evidence type="ECO:0000259" key="5">
    <source>
        <dbReference type="PROSITE" id="PS51078"/>
    </source>
</evidence>
<keyword evidence="3" id="KW-0804">Transcription</keyword>
<keyword evidence="2" id="KW-0238">DNA-binding</keyword>